<gene>
    <name evidence="2" type="ORF">DW099_14910</name>
</gene>
<feature type="domain" description="TfoX C-terminal" evidence="1">
    <location>
        <begin position="3"/>
        <end position="79"/>
    </location>
</feature>
<evidence type="ECO:0000313" key="3">
    <source>
        <dbReference type="Proteomes" id="UP000284841"/>
    </source>
</evidence>
<dbReference type="RefSeq" id="WP_067536278.1">
    <property type="nucleotide sequence ID" value="NZ_AP025567.1"/>
</dbReference>
<dbReference type="InterPro" id="IPR007077">
    <property type="entry name" value="TfoX_C"/>
</dbReference>
<protein>
    <submittedName>
        <fullName evidence="2">Competence protein TfoX</fullName>
    </submittedName>
</protein>
<dbReference type="Proteomes" id="UP000284841">
    <property type="component" value="Unassembled WGS sequence"/>
</dbReference>
<dbReference type="OrthoDB" id="9796798at2"/>
<accession>A0A415DZ75</accession>
<dbReference type="PANTHER" id="PTHR36121:SF1">
    <property type="entry name" value="PROTEIN SXY"/>
    <property type="match status" value="1"/>
</dbReference>
<dbReference type="STRING" id="1776384.GCA_900086585_01620"/>
<reference evidence="2 3" key="1">
    <citation type="submission" date="2018-08" db="EMBL/GenBank/DDBJ databases">
        <title>A genome reference for cultivated species of the human gut microbiota.</title>
        <authorList>
            <person name="Zou Y."/>
            <person name="Xue W."/>
            <person name="Luo G."/>
        </authorList>
    </citation>
    <scope>NUCLEOTIDE SEQUENCE [LARGE SCALE GENOMIC DNA]</scope>
    <source>
        <strain evidence="2 3">AM07-24</strain>
    </source>
</reference>
<dbReference type="Pfam" id="PF04994">
    <property type="entry name" value="TfoX_C"/>
    <property type="match status" value="1"/>
</dbReference>
<dbReference type="SUPFAM" id="SSF56672">
    <property type="entry name" value="DNA/RNA polymerases"/>
    <property type="match status" value="1"/>
</dbReference>
<dbReference type="InterPro" id="IPR043502">
    <property type="entry name" value="DNA/RNA_pol_sf"/>
</dbReference>
<dbReference type="Gene3D" id="1.10.150.20">
    <property type="entry name" value="5' to 3' exonuclease, C-terminal subdomain"/>
    <property type="match status" value="1"/>
</dbReference>
<evidence type="ECO:0000313" key="2">
    <source>
        <dbReference type="EMBL" id="RHJ86124.1"/>
    </source>
</evidence>
<comment type="caution">
    <text evidence="2">The sequence shown here is derived from an EMBL/GenBank/DDBJ whole genome shotgun (WGS) entry which is preliminary data.</text>
</comment>
<proteinExistence type="predicted"/>
<dbReference type="InterPro" id="IPR047525">
    <property type="entry name" value="TfoX-like"/>
</dbReference>
<dbReference type="EMBL" id="QRMS01000004">
    <property type="protein sequence ID" value="RHJ86124.1"/>
    <property type="molecule type" value="Genomic_DNA"/>
</dbReference>
<dbReference type="PANTHER" id="PTHR36121">
    <property type="entry name" value="PROTEIN SXY"/>
    <property type="match status" value="1"/>
</dbReference>
<dbReference type="AlphaFoldDB" id="A0A415DZ75"/>
<name>A0A415DZ75_9FIRM</name>
<evidence type="ECO:0000259" key="1">
    <source>
        <dbReference type="Pfam" id="PF04994"/>
    </source>
</evidence>
<sequence length="84" mass="9462">MGELSKLPNIGKVVEEQLNQVGITTVDQLIDLGSKEAWLRIKAIDDSACINRLQGLEGAIQGIKKNDLPEKTKEDLKEFYREHK</sequence>
<dbReference type="GeneID" id="83003998"/>
<organism evidence="2 3">
    <name type="scientific">Emergencia timonensis</name>
    <dbReference type="NCBI Taxonomy" id="1776384"/>
    <lineage>
        <taxon>Bacteria</taxon>
        <taxon>Bacillati</taxon>
        <taxon>Bacillota</taxon>
        <taxon>Clostridia</taxon>
        <taxon>Peptostreptococcales</taxon>
        <taxon>Anaerovoracaceae</taxon>
        <taxon>Emergencia</taxon>
    </lineage>
</organism>
<keyword evidence="3" id="KW-1185">Reference proteome</keyword>